<evidence type="ECO:0000256" key="3">
    <source>
        <dbReference type="ARBA" id="ARBA00038502"/>
    </source>
</evidence>
<keyword evidence="6" id="KW-1185">Reference proteome</keyword>
<comment type="caution">
    <text evidence="5">The sequence shown here is derived from an EMBL/GenBank/DDBJ whole genome shotgun (WGS) entry which is preliminary data.</text>
</comment>
<dbReference type="InterPro" id="IPR051531">
    <property type="entry name" value="N-acetyltransferase"/>
</dbReference>
<comment type="similarity">
    <text evidence="3">Belongs to the acetyltransferase family. RimJ subfamily.</text>
</comment>
<dbReference type="SUPFAM" id="SSF55729">
    <property type="entry name" value="Acyl-CoA N-acyltransferases (Nat)"/>
    <property type="match status" value="1"/>
</dbReference>
<dbReference type="EMBL" id="JAERRH010000027">
    <property type="protein sequence ID" value="MBL1109982.1"/>
    <property type="molecule type" value="Genomic_DNA"/>
</dbReference>
<dbReference type="InterPro" id="IPR000182">
    <property type="entry name" value="GNAT_dom"/>
</dbReference>
<dbReference type="PANTHER" id="PTHR43792">
    <property type="entry name" value="GNAT FAMILY, PUTATIVE (AFU_ORTHOLOGUE AFUA_3G00765)-RELATED-RELATED"/>
    <property type="match status" value="1"/>
</dbReference>
<sequence length="166" mass="18733">MTSLELAQWSGQGLDLLRRQNSAEMTEHLGGPETAEQLRRRHERYLSLADGRMFLVVLDDQVVGSVGYWTREWNGEQVYETGYGILPEYQGRGFAAEALRLCAQRAARDGSHAWLHAFPSVHHEASNAVCRKAGFELVGPCEFEYPPGHAIRSNDWRLALTRPDAH</sequence>
<evidence type="ECO:0000256" key="2">
    <source>
        <dbReference type="ARBA" id="ARBA00023315"/>
    </source>
</evidence>
<dbReference type="Gene3D" id="3.40.630.30">
    <property type="match status" value="1"/>
</dbReference>
<keyword evidence="1" id="KW-0808">Transferase</keyword>
<dbReference type="CDD" id="cd04301">
    <property type="entry name" value="NAT_SF"/>
    <property type="match status" value="1"/>
</dbReference>
<evidence type="ECO:0000313" key="6">
    <source>
        <dbReference type="Proteomes" id="UP000621386"/>
    </source>
</evidence>
<dbReference type="PANTHER" id="PTHR43792:SF8">
    <property type="entry name" value="[RIBOSOMAL PROTEIN US5]-ALANINE N-ACETYLTRANSFERASE"/>
    <property type="match status" value="1"/>
</dbReference>
<dbReference type="PROSITE" id="PS51186">
    <property type="entry name" value="GNAT"/>
    <property type="match status" value="1"/>
</dbReference>
<dbReference type="RefSeq" id="WP_201826618.1">
    <property type="nucleotide sequence ID" value="NZ_JAERRH010000027.1"/>
</dbReference>
<dbReference type="InterPro" id="IPR016181">
    <property type="entry name" value="Acyl_CoA_acyltransferase"/>
</dbReference>
<gene>
    <name evidence="5" type="ORF">JK361_36390</name>
</gene>
<evidence type="ECO:0000313" key="5">
    <source>
        <dbReference type="EMBL" id="MBL1109982.1"/>
    </source>
</evidence>
<reference evidence="5 6" key="1">
    <citation type="submission" date="2021-01" db="EMBL/GenBank/DDBJ databases">
        <title>WGS of actinomycetes isolated from Thailand.</title>
        <authorList>
            <person name="Thawai C."/>
        </authorList>
    </citation>
    <scope>NUCLEOTIDE SEQUENCE [LARGE SCALE GENOMIC DNA]</scope>
    <source>
        <strain evidence="5 6">CH5-8</strain>
    </source>
</reference>
<dbReference type="Proteomes" id="UP000621386">
    <property type="component" value="Unassembled WGS sequence"/>
</dbReference>
<evidence type="ECO:0000256" key="1">
    <source>
        <dbReference type="ARBA" id="ARBA00022679"/>
    </source>
</evidence>
<dbReference type="Pfam" id="PF13302">
    <property type="entry name" value="Acetyltransf_3"/>
    <property type="match status" value="1"/>
</dbReference>
<name>A0ABS1PC86_9ACTN</name>
<evidence type="ECO:0000259" key="4">
    <source>
        <dbReference type="PROSITE" id="PS51186"/>
    </source>
</evidence>
<proteinExistence type="inferred from homology"/>
<protein>
    <submittedName>
        <fullName evidence="5">GNAT family N-acetyltransferase</fullName>
    </submittedName>
</protein>
<keyword evidence="2" id="KW-0012">Acyltransferase</keyword>
<feature type="domain" description="N-acetyltransferase" evidence="4">
    <location>
        <begin position="4"/>
        <end position="163"/>
    </location>
</feature>
<organism evidence="5 6">
    <name type="scientific">Streptomyces musisoli</name>
    <dbReference type="NCBI Taxonomy" id="2802280"/>
    <lineage>
        <taxon>Bacteria</taxon>
        <taxon>Bacillati</taxon>
        <taxon>Actinomycetota</taxon>
        <taxon>Actinomycetes</taxon>
        <taxon>Kitasatosporales</taxon>
        <taxon>Streptomycetaceae</taxon>
        <taxon>Streptomyces</taxon>
    </lineage>
</organism>
<accession>A0ABS1PC86</accession>